<dbReference type="EMBL" id="CAJNDS010002845">
    <property type="protein sequence ID" value="CAE7617275.1"/>
    <property type="molecule type" value="Genomic_DNA"/>
</dbReference>
<dbReference type="AlphaFoldDB" id="A0A812VFW9"/>
<comment type="caution">
    <text evidence="1">The sequence shown here is derived from an EMBL/GenBank/DDBJ whole genome shotgun (WGS) entry which is preliminary data.</text>
</comment>
<dbReference type="Proteomes" id="UP000604046">
    <property type="component" value="Unassembled WGS sequence"/>
</dbReference>
<evidence type="ECO:0000313" key="1">
    <source>
        <dbReference type="EMBL" id="CAE7617275.1"/>
    </source>
</evidence>
<organism evidence="1 2">
    <name type="scientific">Symbiodinium natans</name>
    <dbReference type="NCBI Taxonomy" id="878477"/>
    <lineage>
        <taxon>Eukaryota</taxon>
        <taxon>Sar</taxon>
        <taxon>Alveolata</taxon>
        <taxon>Dinophyceae</taxon>
        <taxon>Suessiales</taxon>
        <taxon>Symbiodiniaceae</taxon>
        <taxon>Symbiodinium</taxon>
    </lineage>
</organism>
<name>A0A812VFW9_9DINO</name>
<protein>
    <submittedName>
        <fullName evidence="1">Uncharacterized protein</fullName>
    </submittedName>
</protein>
<evidence type="ECO:0000313" key="2">
    <source>
        <dbReference type="Proteomes" id="UP000604046"/>
    </source>
</evidence>
<reference evidence="1" key="1">
    <citation type="submission" date="2021-02" db="EMBL/GenBank/DDBJ databases">
        <authorList>
            <person name="Dougan E. K."/>
            <person name="Rhodes N."/>
            <person name="Thang M."/>
            <person name="Chan C."/>
        </authorList>
    </citation>
    <scope>NUCLEOTIDE SEQUENCE</scope>
</reference>
<gene>
    <name evidence="1" type="ORF">SNAT2548_LOCUS35094</name>
</gene>
<accession>A0A812VFW9</accession>
<proteinExistence type="predicted"/>
<sequence length="115" mass="12789">MCRCSEKRTCTSQVLLRMCRSLYHYPDVEAFCGVLARVVCAASTVILSGIERCLDWMQQLALVWHVVICCNMFQRVGHLHPAGLAKFAHRTTLLRLVSLALLCSDKFGLCSGSGL</sequence>
<keyword evidence="2" id="KW-1185">Reference proteome</keyword>